<dbReference type="RefSeq" id="WP_166951502.1">
    <property type="nucleotide sequence ID" value="NZ_JAARLZ010000013.1"/>
</dbReference>
<accession>A0A7X5UE18</accession>
<sequence>MSADTKLECLVGGEWLAHSFAPVFHVPDRGATNKRLVAGVPDGDPSLFAGLLGCLSPPYFLLYVLHTPRGEAQPGRYQSPALSLEQTTSFIDQFGTFLRADARYDLWGHSPHDNATVVWDRHNLLYGYGPVELYQARLIDLGFSIDVPVVPSPHQHCYRRDLDSMAKSVIEAFDWSFSELRPEDEQ</sequence>
<proteinExistence type="predicted"/>
<evidence type="ECO:0000313" key="2">
    <source>
        <dbReference type="Proteomes" id="UP000490980"/>
    </source>
</evidence>
<dbReference type="EMBL" id="JAARLZ010000013">
    <property type="protein sequence ID" value="NII08522.1"/>
    <property type="molecule type" value="Genomic_DNA"/>
</dbReference>
<organism evidence="1 2">
    <name type="scientific">Luteibacter anthropi</name>
    <dbReference type="NCBI Taxonomy" id="564369"/>
    <lineage>
        <taxon>Bacteria</taxon>
        <taxon>Pseudomonadati</taxon>
        <taxon>Pseudomonadota</taxon>
        <taxon>Gammaproteobacteria</taxon>
        <taxon>Lysobacterales</taxon>
        <taxon>Rhodanobacteraceae</taxon>
        <taxon>Luteibacter</taxon>
    </lineage>
</organism>
<name>A0A7X5UE18_9GAMM</name>
<reference evidence="1 2" key="1">
    <citation type="submission" date="2020-03" db="EMBL/GenBank/DDBJ databases">
        <authorList>
            <person name="Lai Q."/>
        </authorList>
    </citation>
    <scope>NUCLEOTIDE SEQUENCE [LARGE SCALE GENOMIC DNA]</scope>
    <source>
        <strain evidence="1 2">CCUG 25036</strain>
    </source>
</reference>
<comment type="caution">
    <text evidence="1">The sequence shown here is derived from an EMBL/GenBank/DDBJ whole genome shotgun (WGS) entry which is preliminary data.</text>
</comment>
<gene>
    <name evidence="1" type="ORF">HBF25_19230</name>
</gene>
<dbReference type="Proteomes" id="UP000490980">
    <property type="component" value="Unassembled WGS sequence"/>
</dbReference>
<evidence type="ECO:0000313" key="1">
    <source>
        <dbReference type="EMBL" id="NII08522.1"/>
    </source>
</evidence>
<keyword evidence="2" id="KW-1185">Reference proteome</keyword>
<protein>
    <submittedName>
        <fullName evidence="1">Uncharacterized protein</fullName>
    </submittedName>
</protein>
<dbReference type="AlphaFoldDB" id="A0A7X5UE18"/>